<reference evidence="2 3" key="1">
    <citation type="journal article" date="2014" name="Int. J. Syst. Evol. Microbiol.">
        <title>Complete genome sequence of Corynebacterium casei LMG S-19264T (=DSM 44701T), isolated from a smear-ripened cheese.</title>
        <authorList>
            <consortium name="US DOE Joint Genome Institute (JGI-PGF)"/>
            <person name="Walter F."/>
            <person name="Albersmeier A."/>
            <person name="Kalinowski J."/>
            <person name="Ruckert C."/>
        </authorList>
    </citation>
    <scope>NUCLEOTIDE SEQUENCE [LARGE SCALE GENOMIC DNA]</scope>
    <source>
        <strain evidence="2 3">IBRC-M 10912</strain>
    </source>
</reference>
<dbReference type="Proteomes" id="UP001595821">
    <property type="component" value="Unassembled WGS sequence"/>
</dbReference>
<evidence type="ECO:0000313" key="2">
    <source>
        <dbReference type="EMBL" id="MFC4249026.1"/>
    </source>
</evidence>
<dbReference type="EMBL" id="JBHSDJ010000130">
    <property type="protein sequence ID" value="MFC4249026.1"/>
    <property type="molecule type" value="Genomic_DNA"/>
</dbReference>
<dbReference type="GeneID" id="71855565"/>
<dbReference type="Pfam" id="PF23454">
    <property type="entry name" value="Zn_ribbon_Brz"/>
    <property type="match status" value="1"/>
</dbReference>
<sequence>MRNETERPSSSEQPRDVDVACPTCGQQTTVSVSDHQAELRVRPYVAAFGEYTTAHCSDGHRFWIYYC</sequence>
<comment type="caution">
    <text evidence="2">The sequence shown here is derived from an EMBL/GenBank/DDBJ whole genome shotgun (WGS) entry which is preliminary data.</text>
</comment>
<evidence type="ECO:0008006" key="4">
    <source>
        <dbReference type="Google" id="ProtNLM"/>
    </source>
</evidence>
<feature type="region of interest" description="Disordered" evidence="1">
    <location>
        <begin position="1"/>
        <end position="21"/>
    </location>
</feature>
<evidence type="ECO:0000313" key="3">
    <source>
        <dbReference type="Proteomes" id="UP001595821"/>
    </source>
</evidence>
<organism evidence="2 3">
    <name type="scientific">Natribaculum luteum</name>
    <dbReference type="NCBI Taxonomy" id="1586232"/>
    <lineage>
        <taxon>Archaea</taxon>
        <taxon>Methanobacteriati</taxon>
        <taxon>Methanobacteriota</taxon>
        <taxon>Stenosarchaea group</taxon>
        <taxon>Halobacteria</taxon>
        <taxon>Halobacteriales</taxon>
        <taxon>Natrialbaceae</taxon>
        <taxon>Natribaculum</taxon>
    </lineage>
</organism>
<dbReference type="RefSeq" id="WP_246970149.1">
    <property type="nucleotide sequence ID" value="NZ_CP095397.1"/>
</dbReference>
<feature type="compositionally biased region" description="Basic and acidic residues" evidence="1">
    <location>
        <begin position="1"/>
        <end position="18"/>
    </location>
</feature>
<accession>A0ABD5P4B1</accession>
<dbReference type="InterPro" id="IPR053463">
    <property type="entry name" value="Brz_Regulator"/>
</dbReference>
<proteinExistence type="predicted"/>
<gene>
    <name evidence="2" type="ORF">ACFOZ7_19195</name>
</gene>
<dbReference type="AlphaFoldDB" id="A0ABD5P4B1"/>
<name>A0ABD5P4B1_9EURY</name>
<protein>
    <recommendedName>
        <fullName evidence="4">Small CPxCG-related zinc finger protein</fullName>
    </recommendedName>
</protein>
<evidence type="ECO:0000256" key="1">
    <source>
        <dbReference type="SAM" id="MobiDB-lite"/>
    </source>
</evidence>